<comment type="caution">
    <text evidence="3">The sequence shown here is derived from an EMBL/GenBank/DDBJ whole genome shotgun (WGS) entry which is preliminary data.</text>
</comment>
<feature type="transmembrane region" description="Helical" evidence="2">
    <location>
        <begin position="26"/>
        <end position="47"/>
    </location>
</feature>
<organism evidence="3 4">
    <name type="scientific">Hylemonella gracilis str. Niagara R</name>
    <dbReference type="NCBI Taxonomy" id="1458275"/>
    <lineage>
        <taxon>Bacteria</taxon>
        <taxon>Pseudomonadati</taxon>
        <taxon>Pseudomonadota</taxon>
        <taxon>Betaproteobacteria</taxon>
        <taxon>Burkholderiales</taxon>
        <taxon>Comamonadaceae</taxon>
        <taxon>Hylemonella</taxon>
    </lineage>
</organism>
<proteinExistence type="predicted"/>
<dbReference type="eggNOG" id="ENOG502Z8KI">
    <property type="taxonomic scope" value="Bacteria"/>
</dbReference>
<protein>
    <submittedName>
        <fullName evidence="3">Uncharacterized protein</fullName>
    </submittedName>
</protein>
<keyword evidence="2" id="KW-0472">Membrane</keyword>
<dbReference type="EMBL" id="JEMG01000001">
    <property type="protein sequence ID" value="EYC50216.1"/>
    <property type="molecule type" value="Genomic_DNA"/>
</dbReference>
<keyword evidence="2" id="KW-0812">Transmembrane</keyword>
<accession>A0A016XEG2</accession>
<keyword evidence="1" id="KW-0175">Coiled coil</keyword>
<dbReference type="Proteomes" id="UP000023268">
    <property type="component" value="Unassembled WGS sequence"/>
</dbReference>
<evidence type="ECO:0000256" key="1">
    <source>
        <dbReference type="SAM" id="Coils"/>
    </source>
</evidence>
<sequence length="246" mass="27445">MRMRLLLRRLTVSAPRMSVRSAMPWPVRWVIIAVTMGFCAAIGLWAFEFGRDIAGIEGSSVGYVEKLEQQLSELRRQARTMKDERDEALAKANTASMLMAAEQAAQARLTELNKQLEADNQRLRDDLGFFERLIPTEGGGESLAIRGLQAVVQQDGQGQQVKWQVLVIQPQKNAREFSGQLEVLFIGVQSGRPWSAPLPQGAQPIRLRQYARAEGTFQLPPDTEIRSISAKVMQGDAVRAEQSVKL</sequence>
<gene>
    <name evidence="3" type="ORF">AZ34_03415</name>
</gene>
<evidence type="ECO:0000256" key="2">
    <source>
        <dbReference type="SAM" id="Phobius"/>
    </source>
</evidence>
<keyword evidence="2" id="KW-1133">Transmembrane helix</keyword>
<dbReference type="AlphaFoldDB" id="A0A016XEG2"/>
<dbReference type="Pfam" id="PF20567">
    <property type="entry name" value="DUF6776"/>
    <property type="match status" value="1"/>
</dbReference>
<evidence type="ECO:0000313" key="4">
    <source>
        <dbReference type="Proteomes" id="UP000023268"/>
    </source>
</evidence>
<feature type="coiled-coil region" evidence="1">
    <location>
        <begin position="64"/>
        <end position="133"/>
    </location>
</feature>
<evidence type="ECO:0000313" key="3">
    <source>
        <dbReference type="EMBL" id="EYC50216.1"/>
    </source>
</evidence>
<reference evidence="3 4" key="1">
    <citation type="submission" date="2014-02" db="EMBL/GenBank/DDBJ databases">
        <title>Draft Genome of Hylemonella gracilis isolated from the Niagara River.</title>
        <authorList>
            <person name="Pawlowski D.R."/>
            <person name="Koudelka G.B."/>
        </authorList>
    </citation>
    <scope>NUCLEOTIDE SEQUENCE [LARGE SCALE GENOMIC DNA]</scope>
    <source>
        <strain evidence="3 4">Niagara R</strain>
    </source>
</reference>
<dbReference type="InterPro" id="IPR046703">
    <property type="entry name" value="DUF6776"/>
</dbReference>
<name>A0A016XEG2_9BURK</name>
<dbReference type="STRING" id="1458275.AZ34_03415"/>